<evidence type="ECO:0000313" key="1">
    <source>
        <dbReference type="EMBL" id="RVW24019.1"/>
    </source>
</evidence>
<comment type="caution">
    <text evidence="1">The sequence shown here is derived from an EMBL/GenBank/DDBJ whole genome shotgun (WGS) entry which is preliminary data.</text>
</comment>
<dbReference type="EMBL" id="QGNW01002181">
    <property type="protein sequence ID" value="RVW24019.1"/>
    <property type="molecule type" value="Genomic_DNA"/>
</dbReference>
<name>A0A438CLH0_VITVI</name>
<proteinExistence type="predicted"/>
<dbReference type="Proteomes" id="UP000288805">
    <property type="component" value="Unassembled WGS sequence"/>
</dbReference>
<organism evidence="1 2">
    <name type="scientific">Vitis vinifera</name>
    <name type="common">Grape</name>
    <dbReference type="NCBI Taxonomy" id="29760"/>
    <lineage>
        <taxon>Eukaryota</taxon>
        <taxon>Viridiplantae</taxon>
        <taxon>Streptophyta</taxon>
        <taxon>Embryophyta</taxon>
        <taxon>Tracheophyta</taxon>
        <taxon>Spermatophyta</taxon>
        <taxon>Magnoliopsida</taxon>
        <taxon>eudicotyledons</taxon>
        <taxon>Gunneridae</taxon>
        <taxon>Pentapetalae</taxon>
        <taxon>rosids</taxon>
        <taxon>Vitales</taxon>
        <taxon>Vitaceae</taxon>
        <taxon>Viteae</taxon>
        <taxon>Vitis</taxon>
    </lineage>
</organism>
<dbReference type="AlphaFoldDB" id="A0A438CLH0"/>
<accession>A0A438CLH0</accession>
<gene>
    <name evidence="1" type="ORF">CK203_093058</name>
</gene>
<reference evidence="1 2" key="1">
    <citation type="journal article" date="2018" name="PLoS Genet.">
        <title>Population sequencing reveals clonal diversity and ancestral inbreeding in the grapevine cultivar Chardonnay.</title>
        <authorList>
            <person name="Roach M.J."/>
            <person name="Johnson D.L."/>
            <person name="Bohlmann J."/>
            <person name="van Vuuren H.J."/>
            <person name="Jones S.J."/>
            <person name="Pretorius I.S."/>
            <person name="Schmidt S.A."/>
            <person name="Borneman A.R."/>
        </authorList>
    </citation>
    <scope>NUCLEOTIDE SEQUENCE [LARGE SCALE GENOMIC DNA]</scope>
    <source>
        <strain evidence="2">cv. Chardonnay</strain>
        <tissue evidence="1">Leaf</tissue>
    </source>
</reference>
<evidence type="ECO:0000313" key="2">
    <source>
        <dbReference type="Proteomes" id="UP000288805"/>
    </source>
</evidence>
<protein>
    <submittedName>
        <fullName evidence="1">Uncharacterized protein</fullName>
    </submittedName>
</protein>
<sequence length="94" mass="11204">MKFRIDKWCGDTVLRDLFPTLYSIVSSKDAWMKDIWDIDSWSLRFVRQLHDWELKEVDAFFERLYNHSISLDSEDTMVPIEVSFLLGRQPGLGF</sequence>